<evidence type="ECO:0000256" key="1">
    <source>
        <dbReference type="ARBA" id="ARBA00004651"/>
    </source>
</evidence>
<feature type="transmembrane region" description="Helical" evidence="7">
    <location>
        <begin position="208"/>
        <end position="229"/>
    </location>
</feature>
<dbReference type="Proteomes" id="UP001333102">
    <property type="component" value="Chromosome"/>
</dbReference>
<organism evidence="9 10">
    <name type="scientific">Geochorda subterranea</name>
    <dbReference type="NCBI Taxonomy" id="3109564"/>
    <lineage>
        <taxon>Bacteria</taxon>
        <taxon>Bacillati</taxon>
        <taxon>Bacillota</taxon>
        <taxon>Limnochordia</taxon>
        <taxon>Limnochordales</taxon>
        <taxon>Geochordaceae</taxon>
        <taxon>Geochorda</taxon>
    </lineage>
</organism>
<dbReference type="SUPFAM" id="SSF161098">
    <property type="entry name" value="MetI-like"/>
    <property type="match status" value="1"/>
</dbReference>
<dbReference type="PANTHER" id="PTHR43227">
    <property type="entry name" value="BLL4140 PROTEIN"/>
    <property type="match status" value="1"/>
</dbReference>
<feature type="transmembrane region" description="Helical" evidence="7">
    <location>
        <begin position="114"/>
        <end position="135"/>
    </location>
</feature>
<keyword evidence="3" id="KW-1003">Cell membrane</keyword>
<feature type="transmembrane region" description="Helical" evidence="7">
    <location>
        <begin position="12"/>
        <end position="34"/>
    </location>
</feature>
<comment type="similarity">
    <text evidence="7">Belongs to the binding-protein-dependent transport system permease family.</text>
</comment>
<dbReference type="PROSITE" id="PS50928">
    <property type="entry name" value="ABC_TM1"/>
    <property type="match status" value="1"/>
</dbReference>
<feature type="domain" description="ABC transmembrane type-1" evidence="8">
    <location>
        <begin position="76"/>
        <end position="290"/>
    </location>
</feature>
<dbReference type="EMBL" id="CP141614">
    <property type="protein sequence ID" value="WRP13820.1"/>
    <property type="molecule type" value="Genomic_DNA"/>
</dbReference>
<keyword evidence="5 7" id="KW-1133">Transmembrane helix</keyword>
<dbReference type="CDD" id="cd06261">
    <property type="entry name" value="TM_PBP2"/>
    <property type="match status" value="1"/>
</dbReference>
<proteinExistence type="inferred from homology"/>
<evidence type="ECO:0000256" key="3">
    <source>
        <dbReference type="ARBA" id="ARBA00022475"/>
    </source>
</evidence>
<dbReference type="InterPro" id="IPR035906">
    <property type="entry name" value="MetI-like_sf"/>
</dbReference>
<evidence type="ECO:0000256" key="6">
    <source>
        <dbReference type="ARBA" id="ARBA00023136"/>
    </source>
</evidence>
<accession>A0ABZ1BMU2</accession>
<evidence type="ECO:0000256" key="5">
    <source>
        <dbReference type="ARBA" id="ARBA00022989"/>
    </source>
</evidence>
<evidence type="ECO:0000256" key="2">
    <source>
        <dbReference type="ARBA" id="ARBA00022448"/>
    </source>
</evidence>
<evidence type="ECO:0000256" key="4">
    <source>
        <dbReference type="ARBA" id="ARBA00022692"/>
    </source>
</evidence>
<feature type="transmembrane region" description="Helical" evidence="7">
    <location>
        <begin position="163"/>
        <end position="187"/>
    </location>
</feature>
<dbReference type="Pfam" id="PF00528">
    <property type="entry name" value="BPD_transp_1"/>
    <property type="match status" value="1"/>
</dbReference>
<sequence>MRRTTHREQRLAYLLLVLPAVLIYWAVVAFPTLFSVGLSVSDYQGGPLLSAESPVRFVGLTHYVRMFQDRFFWISLRNNVYIILISLLGQIPLGFVVAYVLWRNLVRWRDFFQTVIYLPSVISTIVVGILWQSFFSPYGPFTTLMQSIFPGWENTLFLNPRTAMLPVLFVMLWMYTGTYLIIFLGSLQKIDPQVIEAAKIDGATETQVMRYVIVPGLSGVIVTAAILAISGSLKSFDLIFAMTAGNPARRTSVLSLYMYDTAFRGAPDYPLANAISTFMVVLSLALIVLLRVLEVRFGGRE</sequence>
<keyword evidence="10" id="KW-1185">Reference proteome</keyword>
<evidence type="ECO:0000256" key="7">
    <source>
        <dbReference type="RuleBase" id="RU363032"/>
    </source>
</evidence>
<evidence type="ECO:0000313" key="9">
    <source>
        <dbReference type="EMBL" id="WRP13820.1"/>
    </source>
</evidence>
<feature type="transmembrane region" description="Helical" evidence="7">
    <location>
        <begin position="80"/>
        <end position="102"/>
    </location>
</feature>
<evidence type="ECO:0000313" key="10">
    <source>
        <dbReference type="Proteomes" id="UP001333102"/>
    </source>
</evidence>
<dbReference type="PANTHER" id="PTHR43227:SF11">
    <property type="entry name" value="BLL4140 PROTEIN"/>
    <property type="match status" value="1"/>
</dbReference>
<keyword evidence="4 7" id="KW-0812">Transmembrane</keyword>
<feature type="transmembrane region" description="Helical" evidence="7">
    <location>
        <begin position="271"/>
        <end position="293"/>
    </location>
</feature>
<gene>
    <name evidence="9" type="ORF">VLY81_10285</name>
</gene>
<comment type="subcellular location">
    <subcellularLocation>
        <location evidence="1 7">Cell membrane</location>
        <topology evidence="1 7">Multi-pass membrane protein</topology>
    </subcellularLocation>
</comment>
<dbReference type="Gene3D" id="1.10.3720.10">
    <property type="entry name" value="MetI-like"/>
    <property type="match status" value="1"/>
</dbReference>
<dbReference type="InterPro" id="IPR000515">
    <property type="entry name" value="MetI-like"/>
</dbReference>
<name>A0ABZ1BMU2_9FIRM</name>
<evidence type="ECO:0000259" key="8">
    <source>
        <dbReference type="PROSITE" id="PS50928"/>
    </source>
</evidence>
<keyword evidence="6 7" id="KW-0472">Membrane</keyword>
<dbReference type="RefSeq" id="WP_324668076.1">
    <property type="nucleotide sequence ID" value="NZ_CP141614.1"/>
</dbReference>
<keyword evidence="2 7" id="KW-0813">Transport</keyword>
<protein>
    <submittedName>
        <fullName evidence="9">Sugar ABC transporter permease</fullName>
    </submittedName>
</protein>
<dbReference type="InterPro" id="IPR050809">
    <property type="entry name" value="UgpAE/MalFG_permease"/>
</dbReference>
<reference evidence="10" key="1">
    <citation type="submission" date="2023-12" db="EMBL/GenBank/DDBJ databases">
        <title>Novel isolates from deep terrestrial aquifers shed light on the physiology and ecology of the class Limnochordia.</title>
        <authorList>
            <person name="Karnachuk O.V."/>
            <person name="Lukina A.P."/>
            <person name="Avakyan M.R."/>
            <person name="Kadnikov V."/>
            <person name="Begmatov S."/>
            <person name="Beletsky A.V."/>
            <person name="Mardanov A.V."/>
            <person name="Ravin N.V."/>
        </authorList>
    </citation>
    <scope>NUCLEOTIDE SEQUENCE [LARGE SCALE GENOMIC DNA]</scope>
    <source>
        <strain evidence="10">LN</strain>
    </source>
</reference>